<comment type="caution">
    <text evidence="2">The sequence shown here is derived from an EMBL/GenBank/DDBJ whole genome shotgun (WGS) entry which is preliminary data.</text>
</comment>
<feature type="transmembrane region" description="Helical" evidence="1">
    <location>
        <begin position="257"/>
        <end position="275"/>
    </location>
</feature>
<keyword evidence="1" id="KW-0472">Membrane</keyword>
<feature type="transmembrane region" description="Helical" evidence="1">
    <location>
        <begin position="229"/>
        <end position="251"/>
    </location>
</feature>
<dbReference type="RefSeq" id="WP_344661644.1">
    <property type="nucleotide sequence ID" value="NZ_BAAAQM010000057.1"/>
</dbReference>
<evidence type="ECO:0000256" key="1">
    <source>
        <dbReference type="SAM" id="Phobius"/>
    </source>
</evidence>
<evidence type="ECO:0000313" key="2">
    <source>
        <dbReference type="EMBL" id="GAA1996463.1"/>
    </source>
</evidence>
<accession>A0ABN2T161</accession>
<feature type="transmembrane region" description="Helical" evidence="1">
    <location>
        <begin position="319"/>
        <end position="342"/>
    </location>
</feature>
<proteinExistence type="predicted"/>
<keyword evidence="1" id="KW-1133">Transmembrane helix</keyword>
<reference evidence="2 3" key="1">
    <citation type="journal article" date="2019" name="Int. J. Syst. Evol. Microbiol.">
        <title>The Global Catalogue of Microorganisms (GCM) 10K type strain sequencing project: providing services to taxonomists for standard genome sequencing and annotation.</title>
        <authorList>
            <consortium name="The Broad Institute Genomics Platform"/>
            <consortium name="The Broad Institute Genome Sequencing Center for Infectious Disease"/>
            <person name="Wu L."/>
            <person name="Ma J."/>
        </authorList>
    </citation>
    <scope>NUCLEOTIDE SEQUENCE [LARGE SCALE GENOMIC DNA]</scope>
    <source>
        <strain evidence="2 3">JCM 16013</strain>
    </source>
</reference>
<sequence>MARPTDWDVLDLDHDPTPGDPFRIKEIGKRLQDLGDEAERAARDVRGLAGDPAAMNWIGASGDEFRDHIGKFPGQLDKVANSHHMCASALLDFANALDGHQSQADRALTQARPLHDQVKRLQDQLHAANADLTSANKGVDAAHAASTVDPTAVHNAVQSQTNAKSAVDSLNSQLSGPAAQLEALKKLARSAEDLRHGDEDTARSKINAATDAGIAPDSFWHKVGEIASAVWHGLVIVAKIVSFVGAIVLMIVGGPLWLIVAVVVAGLIILADTLYKYSQGKASLWDVGLAVLACIPITKGFTSMAAVADAFRAGGMLGAGLHVAGAIGGAAKDLVVGMSALLRGGMGRMVAFFGDGARVADESLGAFRAGFTPWTEGGPVVSVNRLVRELGQAGFGDLARQFEIQRVPIIRDPGGGFGWGYSPLTVLKEGEKPIIQISHRGLSSMDEAIKTFFHETYHWDTFFKMGVGGTEDAAEAHGVKMWQEVMRRLGK</sequence>
<keyword evidence="3" id="KW-1185">Reference proteome</keyword>
<dbReference type="Proteomes" id="UP001499854">
    <property type="component" value="Unassembled WGS sequence"/>
</dbReference>
<organism evidence="2 3">
    <name type="scientific">Catenulispora subtropica</name>
    <dbReference type="NCBI Taxonomy" id="450798"/>
    <lineage>
        <taxon>Bacteria</taxon>
        <taxon>Bacillati</taxon>
        <taxon>Actinomycetota</taxon>
        <taxon>Actinomycetes</taxon>
        <taxon>Catenulisporales</taxon>
        <taxon>Catenulisporaceae</taxon>
        <taxon>Catenulispora</taxon>
    </lineage>
</organism>
<feature type="transmembrane region" description="Helical" evidence="1">
    <location>
        <begin position="287"/>
        <end position="307"/>
    </location>
</feature>
<dbReference type="EMBL" id="BAAAQM010000057">
    <property type="protein sequence ID" value="GAA1996463.1"/>
    <property type="molecule type" value="Genomic_DNA"/>
</dbReference>
<keyword evidence="1" id="KW-0812">Transmembrane</keyword>
<name>A0ABN2T161_9ACTN</name>
<protein>
    <submittedName>
        <fullName evidence="2">Uncharacterized protein</fullName>
    </submittedName>
</protein>
<evidence type="ECO:0000313" key="3">
    <source>
        <dbReference type="Proteomes" id="UP001499854"/>
    </source>
</evidence>
<gene>
    <name evidence="2" type="ORF">GCM10009838_71940</name>
</gene>